<keyword evidence="5 11" id="KW-0418">Kinase</keyword>
<dbReference type="SMART" id="SM00387">
    <property type="entry name" value="HATPase_c"/>
    <property type="match status" value="1"/>
</dbReference>
<evidence type="ECO:0000256" key="4">
    <source>
        <dbReference type="ARBA" id="ARBA00022692"/>
    </source>
</evidence>
<dbReference type="InterPro" id="IPR050482">
    <property type="entry name" value="Sensor_HK_TwoCompSys"/>
</dbReference>
<evidence type="ECO:0000256" key="6">
    <source>
        <dbReference type="ARBA" id="ARBA00022989"/>
    </source>
</evidence>
<dbReference type="PANTHER" id="PTHR24421">
    <property type="entry name" value="NITRATE/NITRITE SENSOR PROTEIN NARX-RELATED"/>
    <property type="match status" value="1"/>
</dbReference>
<dbReference type="SUPFAM" id="SSF48452">
    <property type="entry name" value="TPR-like"/>
    <property type="match status" value="1"/>
</dbReference>
<dbReference type="GO" id="GO:0046983">
    <property type="term" value="F:protein dimerization activity"/>
    <property type="evidence" value="ECO:0007669"/>
    <property type="project" value="InterPro"/>
</dbReference>
<keyword evidence="7" id="KW-0902">Two-component regulatory system</keyword>
<keyword evidence="12" id="KW-1185">Reference proteome</keyword>
<dbReference type="Pfam" id="PF02518">
    <property type="entry name" value="HATPase_c"/>
    <property type="match status" value="1"/>
</dbReference>
<dbReference type="PANTHER" id="PTHR24421:SF37">
    <property type="entry name" value="SENSOR HISTIDINE KINASE NARS"/>
    <property type="match status" value="1"/>
</dbReference>
<evidence type="ECO:0000256" key="9">
    <source>
        <dbReference type="SAM" id="Phobius"/>
    </source>
</evidence>
<comment type="caution">
    <text evidence="11">The sequence shown here is derived from an EMBL/GenBank/DDBJ whole genome shotgun (WGS) entry which is preliminary data.</text>
</comment>
<accession>A0A926JQI5</accession>
<keyword evidence="8 9" id="KW-0472">Membrane</keyword>
<feature type="transmembrane region" description="Helical" evidence="9">
    <location>
        <begin position="427"/>
        <end position="445"/>
    </location>
</feature>
<dbReference type="PROSITE" id="PS50109">
    <property type="entry name" value="HIS_KIN"/>
    <property type="match status" value="1"/>
</dbReference>
<evidence type="ECO:0000313" key="12">
    <source>
        <dbReference type="Proteomes" id="UP000653730"/>
    </source>
</evidence>
<dbReference type="EMBL" id="JACVDC010000012">
    <property type="protein sequence ID" value="MBC9795635.1"/>
    <property type="molecule type" value="Genomic_DNA"/>
</dbReference>
<evidence type="ECO:0000313" key="11">
    <source>
        <dbReference type="EMBL" id="MBC9795635.1"/>
    </source>
</evidence>
<dbReference type="InterPro" id="IPR005467">
    <property type="entry name" value="His_kinase_dom"/>
</dbReference>
<dbReference type="InterPro" id="IPR036890">
    <property type="entry name" value="HATPase_C_sf"/>
</dbReference>
<dbReference type="RefSeq" id="WP_187964783.1">
    <property type="nucleotide sequence ID" value="NZ_JACVDC010000012.1"/>
</dbReference>
<evidence type="ECO:0000256" key="3">
    <source>
        <dbReference type="ARBA" id="ARBA00022679"/>
    </source>
</evidence>
<evidence type="ECO:0000256" key="1">
    <source>
        <dbReference type="ARBA" id="ARBA00004651"/>
    </source>
</evidence>
<keyword evidence="3" id="KW-0808">Transferase</keyword>
<name>A0A926JQI5_9FLAO</name>
<keyword evidence="6 9" id="KW-1133">Transmembrane helix</keyword>
<dbReference type="SUPFAM" id="SSF55874">
    <property type="entry name" value="ATPase domain of HSP90 chaperone/DNA topoisomerase II/histidine kinase"/>
    <property type="match status" value="1"/>
</dbReference>
<dbReference type="Pfam" id="PF07730">
    <property type="entry name" value="HisKA_3"/>
    <property type="match status" value="1"/>
</dbReference>
<dbReference type="InterPro" id="IPR011712">
    <property type="entry name" value="Sig_transdc_His_kin_sub3_dim/P"/>
</dbReference>
<protein>
    <submittedName>
        <fullName evidence="11">Sensor histidine kinase</fullName>
    </submittedName>
</protein>
<organism evidence="11 12">
    <name type="scientific">Sinomicrobium weinanense</name>
    <dbReference type="NCBI Taxonomy" id="2842200"/>
    <lineage>
        <taxon>Bacteria</taxon>
        <taxon>Pseudomonadati</taxon>
        <taxon>Bacteroidota</taxon>
        <taxon>Flavobacteriia</taxon>
        <taxon>Flavobacteriales</taxon>
        <taxon>Flavobacteriaceae</taxon>
        <taxon>Sinomicrobium</taxon>
    </lineage>
</organism>
<evidence type="ECO:0000256" key="2">
    <source>
        <dbReference type="ARBA" id="ARBA00022475"/>
    </source>
</evidence>
<dbReference type="Gene3D" id="3.30.565.10">
    <property type="entry name" value="Histidine kinase-like ATPase, C-terminal domain"/>
    <property type="match status" value="1"/>
</dbReference>
<dbReference type="AlphaFoldDB" id="A0A926JQI5"/>
<sequence length="683" mass="78238">MIGNPLYFPFHRKLLIYVLSVGLCFVAGLFPARAHIVEDSLRLVLARKDLPVQEQVMAMGKLARIIYYRKDQKEAYTILGKAIQLSEKLEDGEYKAYLYAILAGQYADDQEFLRSKNSLDSALYYSSRTRNNTIRGYVQYTRGRINLRDNKFREAIAGFLEGLRLTEKEKAYAYKSSIYAGMADIYSQWADTHNEEKYAGLCWSEAVKSNDPDIQTAAAHSKANSFINRYKKDTSRQIMLDSALYYYKYSISVLKKNRDRVVHLTRLPVAAYNLAKVHLKEMPVSRKDTVLNYLDTAIEEGIKTGANRVLARSYLMLAEYAIAEEDYGRADLLIGNAIMAIHQEPAEDHGIKALISWYYSLIREKQGNVKEALRYYKQYIAEYTSLFDLEKMTLAQKLEAQYEASRKERELAVLQEKIIYGKKLNQLYIGLALVGFIAVIILVYANKQRTRAMKQQKQLHKMEVSKIEQKSRISLLSAMLEGQEQERSRLARDLHDGLGGLLSGIKIEMSTIKTVLIKAESRELMNKTMEHLDDAVNELRRIAHSMMPEILIRYGLGEAIREYCQRLRTSGVNIECQVFHYTNDMDHSRQMVLYRIMQELANNAMKHARASLIYVQLQQVEDKIFLTVEDDGIGFDKGEIKAKQSAGWTNIRARVEFLGGNLDVLSEKGSGTTVTVECSMAHE</sequence>
<dbReference type="Gene3D" id="1.20.5.1930">
    <property type="match status" value="1"/>
</dbReference>
<proteinExistence type="predicted"/>
<dbReference type="CDD" id="cd16917">
    <property type="entry name" value="HATPase_UhpB-NarQ-NarX-like"/>
    <property type="match status" value="1"/>
</dbReference>
<keyword evidence="4 9" id="KW-0812">Transmembrane</keyword>
<comment type="subcellular location">
    <subcellularLocation>
        <location evidence="1">Cell membrane</location>
        <topology evidence="1">Multi-pass membrane protein</topology>
    </subcellularLocation>
</comment>
<dbReference type="GO" id="GO:0000155">
    <property type="term" value="F:phosphorelay sensor kinase activity"/>
    <property type="evidence" value="ECO:0007669"/>
    <property type="project" value="InterPro"/>
</dbReference>
<gene>
    <name evidence="11" type="ORF">IBL28_06635</name>
</gene>
<evidence type="ECO:0000259" key="10">
    <source>
        <dbReference type="PROSITE" id="PS50109"/>
    </source>
</evidence>
<evidence type="ECO:0000256" key="8">
    <source>
        <dbReference type="ARBA" id="ARBA00023136"/>
    </source>
</evidence>
<dbReference type="InterPro" id="IPR003594">
    <property type="entry name" value="HATPase_dom"/>
</dbReference>
<reference evidence="11 12" key="1">
    <citation type="submission" date="2020-09" db="EMBL/GenBank/DDBJ databases">
        <title>Sinomicrobium weinanense sp. nov., a halophilic bacteria isolated from saline-alkali soil.</title>
        <authorList>
            <person name="Wu P."/>
            <person name="Ren H."/>
            <person name="Mei Y."/>
            <person name="Liang Y."/>
            <person name="Chen Z."/>
        </authorList>
    </citation>
    <scope>NUCLEOTIDE SEQUENCE [LARGE SCALE GENOMIC DNA]</scope>
    <source>
        <strain evidence="11 12">FJxs</strain>
    </source>
</reference>
<dbReference type="GO" id="GO:0005886">
    <property type="term" value="C:plasma membrane"/>
    <property type="evidence" value="ECO:0007669"/>
    <property type="project" value="UniProtKB-SubCell"/>
</dbReference>
<feature type="domain" description="Histidine kinase" evidence="10">
    <location>
        <begin position="489"/>
        <end position="682"/>
    </location>
</feature>
<keyword evidence="2" id="KW-1003">Cell membrane</keyword>
<dbReference type="Proteomes" id="UP000653730">
    <property type="component" value="Unassembled WGS sequence"/>
</dbReference>
<evidence type="ECO:0000256" key="7">
    <source>
        <dbReference type="ARBA" id="ARBA00023012"/>
    </source>
</evidence>
<evidence type="ECO:0000256" key="5">
    <source>
        <dbReference type="ARBA" id="ARBA00022777"/>
    </source>
</evidence>
<dbReference type="InterPro" id="IPR011990">
    <property type="entry name" value="TPR-like_helical_dom_sf"/>
</dbReference>